<evidence type="ECO:0000256" key="2">
    <source>
        <dbReference type="ARBA" id="ARBA00022801"/>
    </source>
</evidence>
<dbReference type="EMBL" id="CAFBMT010000004">
    <property type="protein sequence ID" value="CAB4921555.1"/>
    <property type="molecule type" value="Genomic_DNA"/>
</dbReference>
<feature type="compositionally biased region" description="Low complexity" evidence="3">
    <location>
        <begin position="39"/>
        <end position="55"/>
    </location>
</feature>
<dbReference type="GO" id="GO:0016787">
    <property type="term" value="F:hydrolase activity"/>
    <property type="evidence" value="ECO:0007669"/>
    <property type="project" value="UniProtKB-KW"/>
</dbReference>
<dbReference type="PANTHER" id="PTHR43248">
    <property type="entry name" value="2-SUCCINYL-6-HYDROXY-2,4-CYCLOHEXADIENE-1-CARBOXYLATE SYNTHASE"/>
    <property type="match status" value="1"/>
</dbReference>
<dbReference type="InterPro" id="IPR000073">
    <property type="entry name" value="AB_hydrolase_1"/>
</dbReference>
<evidence type="ECO:0000259" key="4">
    <source>
        <dbReference type="Pfam" id="PF00561"/>
    </source>
</evidence>
<dbReference type="AlphaFoldDB" id="A0A6J7BLV1"/>
<dbReference type="InterPro" id="IPR029058">
    <property type="entry name" value="AB_hydrolase_fold"/>
</dbReference>
<gene>
    <name evidence="6" type="ORF">UFOPK2656_02019</name>
    <name evidence="7" type="ORF">UFOPK3099_00301</name>
    <name evidence="8" type="ORF">UFOPK3267_00120</name>
    <name evidence="9" type="ORF">UFOPK3651_00887</name>
    <name evidence="10" type="ORF">UFOPK3931_01584</name>
    <name evidence="5" type="ORF">UFOPK4189_00938</name>
</gene>
<protein>
    <submittedName>
        <fullName evidence="8">Unannotated protein</fullName>
    </submittedName>
</protein>
<evidence type="ECO:0000313" key="9">
    <source>
        <dbReference type="EMBL" id="CAB4921555.1"/>
    </source>
</evidence>
<dbReference type="SUPFAM" id="SSF53474">
    <property type="entry name" value="alpha/beta-Hydrolases"/>
    <property type="match status" value="1"/>
</dbReference>
<reference evidence="8" key="1">
    <citation type="submission" date="2020-05" db="EMBL/GenBank/DDBJ databases">
        <authorList>
            <person name="Chiriac C."/>
            <person name="Salcher M."/>
            <person name="Ghai R."/>
            <person name="Kavagutti S V."/>
        </authorList>
    </citation>
    <scope>NUCLEOTIDE SEQUENCE</scope>
</reference>
<dbReference type="Gene3D" id="3.40.50.1820">
    <property type="entry name" value="alpha/beta hydrolase"/>
    <property type="match status" value="1"/>
</dbReference>
<name>A0A6J7BLV1_9ZZZZ</name>
<comment type="similarity">
    <text evidence="1">Belongs to the peptidase S33 family.</text>
</comment>
<organism evidence="8">
    <name type="scientific">freshwater metagenome</name>
    <dbReference type="NCBI Taxonomy" id="449393"/>
    <lineage>
        <taxon>unclassified sequences</taxon>
        <taxon>metagenomes</taxon>
        <taxon>ecological metagenomes</taxon>
    </lineage>
</organism>
<dbReference type="PANTHER" id="PTHR43248:SF25">
    <property type="entry name" value="AB HYDROLASE-1 DOMAIN-CONTAINING PROTEIN-RELATED"/>
    <property type="match status" value="1"/>
</dbReference>
<dbReference type="InterPro" id="IPR051601">
    <property type="entry name" value="Serine_prot/Carboxylest_S33"/>
</dbReference>
<evidence type="ECO:0000313" key="10">
    <source>
        <dbReference type="EMBL" id="CAB4992800.1"/>
    </source>
</evidence>
<accession>A0A6J7BLV1</accession>
<proteinExistence type="inferred from homology"/>
<evidence type="ECO:0000313" key="7">
    <source>
        <dbReference type="EMBL" id="CAB4804132.1"/>
    </source>
</evidence>
<evidence type="ECO:0000313" key="8">
    <source>
        <dbReference type="EMBL" id="CAB4846145.1"/>
    </source>
</evidence>
<evidence type="ECO:0000256" key="3">
    <source>
        <dbReference type="SAM" id="MobiDB-lite"/>
    </source>
</evidence>
<feature type="region of interest" description="Disordered" evidence="3">
    <location>
        <begin position="37"/>
        <end position="77"/>
    </location>
</feature>
<dbReference type="EMBL" id="CAFAAV010000013">
    <property type="protein sequence ID" value="CAB4804132.1"/>
    <property type="molecule type" value="Genomic_DNA"/>
</dbReference>
<dbReference type="EMBL" id="CAFBIY010000003">
    <property type="protein sequence ID" value="CAB4846145.1"/>
    <property type="molecule type" value="Genomic_DNA"/>
</dbReference>
<dbReference type="EMBL" id="CAEZYF010000012">
    <property type="protein sequence ID" value="CAB4729670.1"/>
    <property type="molecule type" value="Genomic_DNA"/>
</dbReference>
<feature type="domain" description="AB hydrolase-1" evidence="4">
    <location>
        <begin position="104"/>
        <end position="479"/>
    </location>
</feature>
<keyword evidence="2" id="KW-0378">Hydrolase</keyword>
<dbReference type="Pfam" id="PF00561">
    <property type="entry name" value="Abhydrolase_1"/>
    <property type="match status" value="1"/>
</dbReference>
<dbReference type="EMBL" id="CAESGF010000004">
    <property type="protein sequence ID" value="CAB4363159.1"/>
    <property type="molecule type" value="Genomic_DNA"/>
</dbReference>
<dbReference type="PROSITE" id="PS51257">
    <property type="entry name" value="PROKAR_LIPOPROTEIN"/>
    <property type="match status" value="1"/>
</dbReference>
<evidence type="ECO:0000256" key="1">
    <source>
        <dbReference type="ARBA" id="ARBA00010088"/>
    </source>
</evidence>
<evidence type="ECO:0000313" key="6">
    <source>
        <dbReference type="EMBL" id="CAB4729670.1"/>
    </source>
</evidence>
<evidence type="ECO:0000313" key="5">
    <source>
        <dbReference type="EMBL" id="CAB4363159.1"/>
    </source>
</evidence>
<sequence length="509" mass="54013">MTLRADGPSLGNMRRSLLAAVVALTAFTTSCTDSGVHNVTGGSTSVTDGSTDGSGFDWTPSGDNDRVETGHLQVPRDYSDPSKGTFDLYLARHLADPSMRIGSLLVNPGGPGFGGSDFAVSADSIYGQSILDHFDIIGWDPRGTGLSTPAIDCTADYDHFYASSDITPDTPAERQALVDLAKEFAADCVKNNADIIDYVGTNNSARDMDAIRKALGEDTISYFGFSYGSELGATWTTLFPDTVRAAVLDGAADPNASYIESGLQQMQGFEDTFATYLAKCSADKQCPFHNDGHAEAAWDALMQQLDTKPIPSAVGRPDVNLQVAVTAASQAMYSDSLWPILSDALASAQKGDGSGLLNLYDMYYQRTADGTYSNELEAFQTIFCMDDSERLTVAEEDATVTDMLNVAPRLAPGTTGSYFCTFFPKSSDPRVAITGKGAGPILVMGTTGDPATPLSSTRAMAAALQDGRLVIVTANQHTGYGVNQCSSDVIEQYLVDPVKNAPENGTECK</sequence>
<dbReference type="EMBL" id="CAFBOL010000038">
    <property type="protein sequence ID" value="CAB4992800.1"/>
    <property type="molecule type" value="Genomic_DNA"/>
</dbReference>